<dbReference type="InterPro" id="IPR058930">
    <property type="entry name" value="YwzD"/>
</dbReference>
<organism evidence="1 2">
    <name type="scientific">Neobacillus niacini</name>
    <dbReference type="NCBI Taxonomy" id="86668"/>
    <lineage>
        <taxon>Bacteria</taxon>
        <taxon>Bacillati</taxon>
        <taxon>Bacillota</taxon>
        <taxon>Bacilli</taxon>
        <taxon>Bacillales</taxon>
        <taxon>Bacillaceae</taxon>
        <taxon>Neobacillus</taxon>
    </lineage>
</organism>
<comment type="caution">
    <text evidence="1">The sequence shown here is derived from an EMBL/GenBank/DDBJ whole genome shotgun (WGS) entry which is preliminary data.</text>
</comment>
<name>A0A852TFA4_9BACI</name>
<proteinExistence type="predicted"/>
<sequence length="51" mass="5837">MGSKNKEEEFTPNEFFDIVKKAYDRGVSDQGVTVAKLIEDLKIDLMKMKAQ</sequence>
<accession>A0A852TFA4</accession>
<reference evidence="2" key="1">
    <citation type="submission" date="2020-07" db="EMBL/GenBank/DDBJ databases">
        <authorList>
            <person name="Partida-Martinez L."/>
            <person name="Huntemann M."/>
            <person name="Clum A."/>
            <person name="Wang J."/>
            <person name="Palaniappan K."/>
            <person name="Ritter S."/>
            <person name="Chen I.-M."/>
            <person name="Stamatis D."/>
            <person name="Reddy T."/>
            <person name="O'Malley R."/>
            <person name="Daum C."/>
            <person name="Shapiro N."/>
            <person name="Ivanova N."/>
            <person name="Kyrpides N."/>
            <person name="Woyke T."/>
        </authorList>
    </citation>
    <scope>NUCLEOTIDE SEQUENCE [LARGE SCALE GENOMIC DNA]</scope>
    <source>
        <strain evidence="2">AT2.8</strain>
    </source>
</reference>
<dbReference type="Pfam" id="PF26162">
    <property type="entry name" value="YwzD"/>
    <property type="match status" value="1"/>
</dbReference>
<gene>
    <name evidence="1" type="ORF">F4694_002679</name>
</gene>
<reference evidence="2" key="2">
    <citation type="submission" date="2020-08" db="EMBL/GenBank/DDBJ databases">
        <title>The Agave Microbiome: Exploring the role of microbial communities in plant adaptations to desert environments.</title>
        <authorList>
            <person name="Partida-Martinez L.P."/>
        </authorList>
    </citation>
    <scope>NUCLEOTIDE SEQUENCE [LARGE SCALE GENOMIC DNA]</scope>
    <source>
        <strain evidence="2">AT2.8</strain>
    </source>
</reference>
<evidence type="ECO:0000313" key="1">
    <source>
        <dbReference type="EMBL" id="NYE05904.1"/>
    </source>
</evidence>
<evidence type="ECO:0000313" key="2">
    <source>
        <dbReference type="Proteomes" id="UP000548423"/>
    </source>
</evidence>
<dbReference type="AlphaFoldDB" id="A0A852TFA4"/>
<dbReference type="Proteomes" id="UP000548423">
    <property type="component" value="Unassembled WGS sequence"/>
</dbReference>
<dbReference type="EMBL" id="JACCBX010000005">
    <property type="protein sequence ID" value="NYE05904.1"/>
    <property type="molecule type" value="Genomic_DNA"/>
</dbReference>
<protein>
    <submittedName>
        <fullName evidence="1">Uncharacterized protein</fullName>
    </submittedName>
</protein>